<sequence length="180" mass="20591">MLLKVCQLAKNLTSIVRGGVQATADYTKYHEVTAETELKTYFPAENSKNTIFKLKIHSRYKKTGFIADIKHPPYTRFTVHYPPLCARILCNDDSGELSTADYTKYHEVTAETELKTYFPAENSKNTIFKLKIHSRYKKTGFIADIKHPPYTRFTVHYPPLCARILCNDDSGELCGIGTWT</sequence>
<comment type="caution">
    <text evidence="1">The sequence shown here is derived from an EMBL/GenBank/DDBJ whole genome shotgun (WGS) entry which is preliminary data.</text>
</comment>
<protein>
    <submittedName>
        <fullName evidence="1">Uncharacterized protein</fullName>
    </submittedName>
</protein>
<evidence type="ECO:0000313" key="2">
    <source>
        <dbReference type="Proteomes" id="UP000295192"/>
    </source>
</evidence>
<keyword evidence="2" id="KW-1185">Reference proteome</keyword>
<evidence type="ECO:0000313" key="1">
    <source>
        <dbReference type="EMBL" id="TDG49243.1"/>
    </source>
</evidence>
<accession>A0A484BKD0</accession>
<reference evidence="1 2" key="1">
    <citation type="journal article" date="2019" name="J. Hered.">
        <title>An Improved Genome Assembly for Drosophila navojoa, the Basal Species in the mojavensis Cluster.</title>
        <authorList>
            <person name="Vanderlinde T."/>
            <person name="Dupim E.G."/>
            <person name="Nazario-Yepiz N.O."/>
            <person name="Carvalho A.B."/>
        </authorList>
    </citation>
    <scope>NUCLEOTIDE SEQUENCE [LARGE SCALE GENOMIC DNA]</scope>
    <source>
        <strain evidence="1">Navoj_Jal97</strain>
        <tissue evidence="1">Whole organism</tissue>
    </source>
</reference>
<proteinExistence type="predicted"/>
<dbReference type="OrthoDB" id="546450at2759"/>
<name>A0A484BKD0_DRONA</name>
<dbReference type="EMBL" id="LSRL02000025">
    <property type="protein sequence ID" value="TDG49243.1"/>
    <property type="molecule type" value="Genomic_DNA"/>
</dbReference>
<dbReference type="Proteomes" id="UP000295192">
    <property type="component" value="Unassembled WGS sequence"/>
</dbReference>
<dbReference type="AlphaFoldDB" id="A0A484BKD0"/>
<gene>
    <name evidence="1" type="ORF">AWZ03_004332</name>
</gene>
<organism evidence="1 2">
    <name type="scientific">Drosophila navojoa</name>
    <name type="common">Fruit fly</name>
    <dbReference type="NCBI Taxonomy" id="7232"/>
    <lineage>
        <taxon>Eukaryota</taxon>
        <taxon>Metazoa</taxon>
        <taxon>Ecdysozoa</taxon>
        <taxon>Arthropoda</taxon>
        <taxon>Hexapoda</taxon>
        <taxon>Insecta</taxon>
        <taxon>Pterygota</taxon>
        <taxon>Neoptera</taxon>
        <taxon>Endopterygota</taxon>
        <taxon>Diptera</taxon>
        <taxon>Brachycera</taxon>
        <taxon>Muscomorpha</taxon>
        <taxon>Ephydroidea</taxon>
        <taxon>Drosophilidae</taxon>
        <taxon>Drosophila</taxon>
    </lineage>
</organism>